<dbReference type="InParanoid" id="D6U294"/>
<dbReference type="STRING" id="485913.Krac_3611"/>
<dbReference type="RefSeq" id="WP_007921132.1">
    <property type="nucleotide sequence ID" value="NZ_ADVG01000004.1"/>
</dbReference>
<evidence type="ECO:0000313" key="2">
    <source>
        <dbReference type="EMBL" id="EFH82762.1"/>
    </source>
</evidence>
<accession>D6U294</accession>
<dbReference type="EMBL" id="ADVG01000004">
    <property type="protein sequence ID" value="EFH82762.1"/>
    <property type="molecule type" value="Genomic_DNA"/>
</dbReference>
<keyword evidence="3" id="KW-1185">Reference proteome</keyword>
<evidence type="ECO:0000313" key="3">
    <source>
        <dbReference type="Proteomes" id="UP000004508"/>
    </source>
</evidence>
<proteinExistence type="predicted"/>
<protein>
    <submittedName>
        <fullName evidence="2">Uncharacterized protein</fullName>
    </submittedName>
</protein>
<dbReference type="AlphaFoldDB" id="D6U294"/>
<organism evidence="2 3">
    <name type="scientific">Ktedonobacter racemifer DSM 44963</name>
    <dbReference type="NCBI Taxonomy" id="485913"/>
    <lineage>
        <taxon>Bacteria</taxon>
        <taxon>Bacillati</taxon>
        <taxon>Chloroflexota</taxon>
        <taxon>Ktedonobacteria</taxon>
        <taxon>Ktedonobacterales</taxon>
        <taxon>Ktedonobacteraceae</taxon>
        <taxon>Ktedonobacter</taxon>
    </lineage>
</organism>
<comment type="caution">
    <text evidence="2">The sequence shown here is derived from an EMBL/GenBank/DDBJ whole genome shotgun (WGS) entry which is preliminary data.</text>
</comment>
<reference evidence="2 3" key="1">
    <citation type="journal article" date="2011" name="Stand. Genomic Sci.">
        <title>Non-contiguous finished genome sequence and contextual data of the filamentous soil bacterium Ktedonobacter racemifer type strain (SOSP1-21).</title>
        <authorList>
            <person name="Chang Y.J."/>
            <person name="Land M."/>
            <person name="Hauser L."/>
            <person name="Chertkov O."/>
            <person name="Del Rio T.G."/>
            <person name="Nolan M."/>
            <person name="Copeland A."/>
            <person name="Tice H."/>
            <person name="Cheng J.F."/>
            <person name="Lucas S."/>
            <person name="Han C."/>
            <person name="Goodwin L."/>
            <person name="Pitluck S."/>
            <person name="Ivanova N."/>
            <person name="Ovchinikova G."/>
            <person name="Pati A."/>
            <person name="Chen A."/>
            <person name="Palaniappan K."/>
            <person name="Mavromatis K."/>
            <person name="Liolios K."/>
            <person name="Brettin T."/>
            <person name="Fiebig A."/>
            <person name="Rohde M."/>
            <person name="Abt B."/>
            <person name="Goker M."/>
            <person name="Detter J.C."/>
            <person name="Woyke T."/>
            <person name="Bristow J."/>
            <person name="Eisen J.A."/>
            <person name="Markowitz V."/>
            <person name="Hugenholtz P."/>
            <person name="Kyrpides N.C."/>
            <person name="Klenk H.P."/>
            <person name="Lapidus A."/>
        </authorList>
    </citation>
    <scope>NUCLEOTIDE SEQUENCE [LARGE SCALE GENOMIC DNA]</scope>
    <source>
        <strain evidence="3">DSM 44963</strain>
    </source>
</reference>
<dbReference type="Proteomes" id="UP000004508">
    <property type="component" value="Unassembled WGS sequence"/>
</dbReference>
<dbReference type="OrthoDB" id="10006534at2"/>
<feature type="compositionally biased region" description="Acidic residues" evidence="1">
    <location>
        <begin position="247"/>
        <end position="257"/>
    </location>
</feature>
<gene>
    <name evidence="2" type="ORF">Krac_3611</name>
</gene>
<evidence type="ECO:0000256" key="1">
    <source>
        <dbReference type="SAM" id="MobiDB-lite"/>
    </source>
</evidence>
<sequence>MAIRPVSGYERLKQLQKEQKEREEKKSTTYTNHFLRLGDGESVTLRFLYNLMTENHQHEMISIKMHDYWVEADRRFVQAVCAEEDGKQCHWCMIAKREVDKANDRPQRNKVEKDARYTAVKAAYQKAAKDHFILPCFVYGVDDEGKETATPHLLDVKWSVLPTLEKLFESGLASPNGKVHDITTTDFTYSRELQNGRTVYSLVPTGYAPRNLPRPPFERIMQMIMEDRPIRELDSTAGNASTPPAFAEEDDDEEHPF</sequence>
<name>D6U294_KTERA</name>
<feature type="region of interest" description="Disordered" evidence="1">
    <location>
        <begin position="232"/>
        <end position="257"/>
    </location>
</feature>